<dbReference type="InterPro" id="IPR036188">
    <property type="entry name" value="FAD/NAD-bd_sf"/>
</dbReference>
<keyword evidence="4" id="KW-1185">Reference proteome</keyword>
<dbReference type="PANTHER" id="PTHR13847">
    <property type="entry name" value="SARCOSINE DEHYDROGENASE-RELATED"/>
    <property type="match status" value="1"/>
</dbReference>
<dbReference type="PATRIC" id="fig|186479.3.peg.2322"/>
<dbReference type="Pfam" id="PF01266">
    <property type="entry name" value="DAO"/>
    <property type="match status" value="1"/>
</dbReference>
<dbReference type="InterPro" id="IPR006076">
    <property type="entry name" value="FAD-dep_OxRdtase"/>
</dbReference>
<protein>
    <submittedName>
        <fullName evidence="3">FAD-dependent oxidoreductase</fullName>
    </submittedName>
</protein>
<keyword evidence="1" id="KW-0560">Oxidoreductase</keyword>
<name>A0A0P9D4H2_9CHLR</name>
<evidence type="ECO:0000256" key="1">
    <source>
        <dbReference type="ARBA" id="ARBA00023002"/>
    </source>
</evidence>
<feature type="non-terminal residue" evidence="3">
    <location>
        <position position="1"/>
    </location>
</feature>
<evidence type="ECO:0000313" key="4">
    <source>
        <dbReference type="Proteomes" id="UP000050509"/>
    </source>
</evidence>
<dbReference type="EMBL" id="LJCR01001590">
    <property type="protein sequence ID" value="KPV50084.1"/>
    <property type="molecule type" value="Genomic_DNA"/>
</dbReference>
<dbReference type="GO" id="GO:0005737">
    <property type="term" value="C:cytoplasm"/>
    <property type="evidence" value="ECO:0007669"/>
    <property type="project" value="TreeGrafter"/>
</dbReference>
<dbReference type="Gene3D" id="3.50.50.60">
    <property type="entry name" value="FAD/NAD(P)-binding domain"/>
    <property type="match status" value="1"/>
</dbReference>
<accession>A0A0P9D4H2</accession>
<proteinExistence type="predicted"/>
<dbReference type="SUPFAM" id="SSF51905">
    <property type="entry name" value="FAD/NAD(P)-binding domain"/>
    <property type="match status" value="1"/>
</dbReference>
<dbReference type="Proteomes" id="UP000050509">
    <property type="component" value="Unassembled WGS sequence"/>
</dbReference>
<feature type="domain" description="FAD dependent oxidoreductase" evidence="2">
    <location>
        <begin position="7"/>
        <end position="241"/>
    </location>
</feature>
<dbReference type="AlphaFoldDB" id="A0A0P9D4H2"/>
<gene>
    <name evidence="3" type="ORF">SE17_29025</name>
</gene>
<reference evidence="3 4" key="1">
    <citation type="submission" date="2015-09" db="EMBL/GenBank/DDBJ databases">
        <title>Draft genome sequence of Kouleothrix aurantiaca JCM 19913.</title>
        <authorList>
            <person name="Hemp J."/>
        </authorList>
    </citation>
    <scope>NUCLEOTIDE SEQUENCE [LARGE SCALE GENOMIC DNA]</scope>
    <source>
        <strain evidence="3 4">COM-B</strain>
    </source>
</reference>
<organism evidence="3 4">
    <name type="scientific">Kouleothrix aurantiaca</name>
    <dbReference type="NCBI Taxonomy" id="186479"/>
    <lineage>
        <taxon>Bacteria</taxon>
        <taxon>Bacillati</taxon>
        <taxon>Chloroflexota</taxon>
        <taxon>Chloroflexia</taxon>
        <taxon>Chloroflexales</taxon>
        <taxon>Roseiflexineae</taxon>
        <taxon>Roseiflexaceae</taxon>
        <taxon>Kouleothrix</taxon>
    </lineage>
</organism>
<sequence>QQFGMVLLEAARERGVRLLRGTVAGVDVRDGHVEGVRVETEHGPQTIATRCFVDAAGPMLGQVARLLGVELPIYSERHIKIAFNDHLGAVPRDAPMLIWTDPVTLPWDEDEREALAEDPDTAWMLGELPSGVHCRPEGHVGGAVLLILWNFHLDPVEPRFPIEVDEFYPELALRGMSVMLPGLARYFDRAPKPYIDGGYYTKTRENRPLVGPLPVGGAYVVGALSGFGLMASCAAGELLAAHIAGAPLPPYAPALALARYDDPAYQQLLANWGDVGQL</sequence>
<comment type="caution">
    <text evidence="3">The sequence shown here is derived from an EMBL/GenBank/DDBJ whole genome shotgun (WGS) entry which is preliminary data.</text>
</comment>
<dbReference type="Gene3D" id="3.30.9.10">
    <property type="entry name" value="D-Amino Acid Oxidase, subunit A, domain 2"/>
    <property type="match status" value="1"/>
</dbReference>
<evidence type="ECO:0000259" key="2">
    <source>
        <dbReference type="Pfam" id="PF01266"/>
    </source>
</evidence>
<dbReference type="PANTHER" id="PTHR13847:SF287">
    <property type="entry name" value="FAD-DEPENDENT OXIDOREDUCTASE DOMAIN-CONTAINING PROTEIN 1"/>
    <property type="match status" value="1"/>
</dbReference>
<evidence type="ECO:0000313" key="3">
    <source>
        <dbReference type="EMBL" id="KPV50084.1"/>
    </source>
</evidence>
<dbReference type="GO" id="GO:0016491">
    <property type="term" value="F:oxidoreductase activity"/>
    <property type="evidence" value="ECO:0007669"/>
    <property type="project" value="UniProtKB-KW"/>
</dbReference>